<organism evidence="2 3">
    <name type="scientific">Pseudocercospora fijiensis (strain CIRAD86)</name>
    <name type="common">Black leaf streak disease fungus</name>
    <name type="synonym">Mycosphaerella fijiensis</name>
    <dbReference type="NCBI Taxonomy" id="383855"/>
    <lineage>
        <taxon>Eukaryota</taxon>
        <taxon>Fungi</taxon>
        <taxon>Dikarya</taxon>
        <taxon>Ascomycota</taxon>
        <taxon>Pezizomycotina</taxon>
        <taxon>Dothideomycetes</taxon>
        <taxon>Dothideomycetidae</taxon>
        <taxon>Mycosphaerellales</taxon>
        <taxon>Mycosphaerellaceae</taxon>
        <taxon>Pseudocercospora</taxon>
    </lineage>
</organism>
<keyword evidence="1" id="KW-0472">Membrane</keyword>
<keyword evidence="1" id="KW-0812">Transmembrane</keyword>
<dbReference type="KEGG" id="pfj:MYCFIDRAFT_175914"/>
<evidence type="ECO:0000313" key="2">
    <source>
        <dbReference type="EMBL" id="EME82377.1"/>
    </source>
</evidence>
<accession>M3AYV1</accession>
<protein>
    <submittedName>
        <fullName evidence="2">Uncharacterized protein</fullName>
    </submittedName>
</protein>
<dbReference type="VEuPathDB" id="FungiDB:MYCFIDRAFT_175914"/>
<evidence type="ECO:0000313" key="3">
    <source>
        <dbReference type="Proteomes" id="UP000016932"/>
    </source>
</evidence>
<reference evidence="2 3" key="1">
    <citation type="journal article" date="2012" name="PLoS Pathog.">
        <title>Diverse lifestyles and strategies of plant pathogenesis encoded in the genomes of eighteen Dothideomycetes fungi.</title>
        <authorList>
            <person name="Ohm R.A."/>
            <person name="Feau N."/>
            <person name="Henrissat B."/>
            <person name="Schoch C.L."/>
            <person name="Horwitz B.A."/>
            <person name="Barry K.W."/>
            <person name="Condon B.J."/>
            <person name="Copeland A.C."/>
            <person name="Dhillon B."/>
            <person name="Glaser F."/>
            <person name="Hesse C.N."/>
            <person name="Kosti I."/>
            <person name="LaButti K."/>
            <person name="Lindquist E.A."/>
            <person name="Lucas S."/>
            <person name="Salamov A.A."/>
            <person name="Bradshaw R.E."/>
            <person name="Ciuffetti L."/>
            <person name="Hamelin R.C."/>
            <person name="Kema G.H.J."/>
            <person name="Lawrence C."/>
            <person name="Scott J.A."/>
            <person name="Spatafora J.W."/>
            <person name="Turgeon B.G."/>
            <person name="de Wit P.J.G.M."/>
            <person name="Zhong S."/>
            <person name="Goodwin S.B."/>
            <person name="Grigoriev I.V."/>
        </authorList>
    </citation>
    <scope>NUCLEOTIDE SEQUENCE [LARGE SCALE GENOMIC DNA]</scope>
    <source>
        <strain evidence="2 3">CIRAD86</strain>
    </source>
</reference>
<dbReference type="Proteomes" id="UP000016932">
    <property type="component" value="Unassembled WGS sequence"/>
</dbReference>
<gene>
    <name evidence="2" type="ORF">MYCFIDRAFT_175914</name>
</gene>
<dbReference type="HOGENOM" id="CLU_746228_0_0_1"/>
<proteinExistence type="predicted"/>
<dbReference type="EMBL" id="KB446559">
    <property type="protein sequence ID" value="EME82377.1"/>
    <property type="molecule type" value="Genomic_DNA"/>
</dbReference>
<dbReference type="AlphaFoldDB" id="M3AYV1"/>
<dbReference type="OrthoDB" id="10652427at2759"/>
<feature type="transmembrane region" description="Helical" evidence="1">
    <location>
        <begin position="16"/>
        <end position="37"/>
    </location>
</feature>
<evidence type="ECO:0000256" key="1">
    <source>
        <dbReference type="SAM" id="Phobius"/>
    </source>
</evidence>
<keyword evidence="3" id="KW-1185">Reference proteome</keyword>
<dbReference type="GeneID" id="19333466"/>
<dbReference type="RefSeq" id="XP_007927757.1">
    <property type="nucleotide sequence ID" value="XM_007929566.1"/>
</dbReference>
<sequence>MAFIATGKINSFPKTMLVSIQGAMIAEALVIFVVGLIEVTRWATDLVLGLQLGYEKKLGLISLWLMGQKCTIVVGESQHTPISTQTTSHISLRNPDRRDHKGHKMIIKDEKIEAIRHILCTSSYRDHYFEQFATAESPLHRGEHITGQAVMSLVDSLLMTPPEIPRPSLHICEEGVTRSRNPWSESHSQLEEITESSIDVPITSVSPTFARFPPLCTKCQDRHILKDSFRKQNAQFEVCTFLSTIHKSAFDEAEQPVRLQPARTSRDLHIFDKFIEESYARSCGAAGAGVPRVLNETMIIIPSTNFCTFLEHRGCVTVDPGPTLVCPYVAQGREDFVHKVPKKNVQKALEKRIDNFDLKVLTADRHLCVFL</sequence>
<keyword evidence="1" id="KW-1133">Transmembrane helix</keyword>
<name>M3AYV1_PSEFD</name>